<proteinExistence type="predicted"/>
<sequence>MIAVTAADGVGDAFSAVERFSLKGVPKDSDSRLIAASEAIPDGQGRVSEYTTQRKWHPTCVADSEPQALGH</sequence>
<dbReference type="Proteomes" id="UP001162030">
    <property type="component" value="Chromosome"/>
</dbReference>
<accession>A0ABN8WXR8</accession>
<protein>
    <submittedName>
        <fullName evidence="1">Uncharacterized protein</fullName>
    </submittedName>
</protein>
<evidence type="ECO:0000313" key="1">
    <source>
        <dbReference type="EMBL" id="CAI8735714.1"/>
    </source>
</evidence>
<keyword evidence="2" id="KW-1185">Reference proteome</keyword>
<name>A0ABN8WXR8_9GAMM</name>
<evidence type="ECO:0000313" key="2">
    <source>
        <dbReference type="Proteomes" id="UP001162030"/>
    </source>
</evidence>
<organism evidence="1 2">
    <name type="scientific">Methylocaldum szegediense</name>
    <dbReference type="NCBI Taxonomy" id="73780"/>
    <lineage>
        <taxon>Bacteria</taxon>
        <taxon>Pseudomonadati</taxon>
        <taxon>Pseudomonadota</taxon>
        <taxon>Gammaproteobacteria</taxon>
        <taxon>Methylococcales</taxon>
        <taxon>Methylococcaceae</taxon>
        <taxon>Methylocaldum</taxon>
    </lineage>
</organism>
<reference evidence="1 2" key="1">
    <citation type="submission" date="2023-03" db="EMBL/GenBank/DDBJ databases">
        <authorList>
            <person name="Pearce D."/>
        </authorList>
    </citation>
    <scope>NUCLEOTIDE SEQUENCE [LARGE SCALE GENOMIC DNA]</scope>
    <source>
        <strain evidence="1">Msz</strain>
    </source>
</reference>
<gene>
    <name evidence="1" type="ORF">MSZNOR_0367</name>
</gene>
<dbReference type="EMBL" id="OX458333">
    <property type="protein sequence ID" value="CAI8735714.1"/>
    <property type="molecule type" value="Genomic_DNA"/>
</dbReference>